<evidence type="ECO:0000256" key="2">
    <source>
        <dbReference type="ARBA" id="ARBA00022630"/>
    </source>
</evidence>
<dbReference type="AlphaFoldDB" id="A0A7G9W8U5"/>
<evidence type="ECO:0000313" key="8">
    <source>
        <dbReference type="Proteomes" id="UP000516160"/>
    </source>
</evidence>
<evidence type="ECO:0000256" key="3">
    <source>
        <dbReference type="ARBA" id="ARBA00022643"/>
    </source>
</evidence>
<dbReference type="CDD" id="cd02932">
    <property type="entry name" value="OYE_YqiM_FMN"/>
    <property type="match status" value="1"/>
</dbReference>
<evidence type="ECO:0000256" key="4">
    <source>
        <dbReference type="ARBA" id="ARBA00022857"/>
    </source>
</evidence>
<feature type="domain" description="NADH:flavin oxidoreductase/NADH oxidase N-terminal" evidence="6">
    <location>
        <begin position="3"/>
        <end position="324"/>
    </location>
</feature>
<gene>
    <name evidence="7" type="primary">namA</name>
    <name evidence="7" type="ORF">HYG86_10215</name>
</gene>
<dbReference type="RefSeq" id="WP_213165472.1">
    <property type="nucleotide sequence ID" value="NZ_CP058559.1"/>
</dbReference>
<dbReference type="GO" id="GO:0003959">
    <property type="term" value="F:NADPH dehydrogenase activity"/>
    <property type="evidence" value="ECO:0007669"/>
    <property type="project" value="UniProtKB-EC"/>
</dbReference>
<dbReference type="InterPro" id="IPR001155">
    <property type="entry name" value="OxRdtase_FMN_N"/>
</dbReference>
<keyword evidence="4" id="KW-0521">NADP</keyword>
<evidence type="ECO:0000256" key="1">
    <source>
        <dbReference type="ARBA" id="ARBA00001917"/>
    </source>
</evidence>
<evidence type="ECO:0000256" key="5">
    <source>
        <dbReference type="ARBA" id="ARBA00023002"/>
    </source>
</evidence>
<comment type="cofactor">
    <cofactor evidence="1">
        <name>FMN</name>
        <dbReference type="ChEBI" id="CHEBI:58210"/>
    </cofactor>
</comment>
<dbReference type="KEGG" id="acae:HYG86_10215"/>
<organism evidence="7 8">
    <name type="scientific">Alkalicella caledoniensis</name>
    <dbReference type="NCBI Taxonomy" id="2731377"/>
    <lineage>
        <taxon>Bacteria</taxon>
        <taxon>Bacillati</taxon>
        <taxon>Bacillota</taxon>
        <taxon>Clostridia</taxon>
        <taxon>Eubacteriales</taxon>
        <taxon>Proteinivoracaceae</taxon>
        <taxon>Alkalicella</taxon>
    </lineage>
</organism>
<sequence>MTKLFTPFSIKGVTLKNRVGMSPMCTYSAYEEDGKVTSWHKVHYGARALGQVALVMLEATAVSTQGRISPQDLGIWSDEQIPGLSELVDVIHANGSIAGIQIGHAGRKADLKEPIIAPSPIPFNDNFQVPQEMTIKQIEETIQRFKDGVQRAKKAGFDIIELHGAHGYLISEFLSPITNKRNDEYGGSKEKRFLFLEKIVKEVKDIWSGPLFIRLSIEEYQDDGNHPEDMLYYVKKLKEQGVDFIDCSSGAITPVPPPTFPGYQVRFSDFIKNNGDIPTSTVGLITSPVQAEEILNNNRADIVFLGRELLRNPNWPIYAAKELKADIQIPHQYQRGWL</sequence>
<dbReference type="EMBL" id="CP058559">
    <property type="protein sequence ID" value="QNO15107.1"/>
    <property type="molecule type" value="Genomic_DNA"/>
</dbReference>
<dbReference type="InterPro" id="IPR044152">
    <property type="entry name" value="YqjM-like"/>
</dbReference>
<protein>
    <submittedName>
        <fullName evidence="7">NADPH dehydrogenase NamA</fullName>
        <ecNumber evidence="7">1.6.99.1</ecNumber>
    </submittedName>
</protein>
<dbReference type="EC" id="1.6.99.1" evidence="7"/>
<dbReference type="GO" id="GO:0010181">
    <property type="term" value="F:FMN binding"/>
    <property type="evidence" value="ECO:0007669"/>
    <property type="project" value="InterPro"/>
</dbReference>
<dbReference type="Gene3D" id="3.20.20.70">
    <property type="entry name" value="Aldolase class I"/>
    <property type="match status" value="1"/>
</dbReference>
<dbReference type="GO" id="GO:0050661">
    <property type="term" value="F:NADP binding"/>
    <property type="evidence" value="ECO:0007669"/>
    <property type="project" value="InterPro"/>
</dbReference>
<dbReference type="NCBIfam" id="NF010047">
    <property type="entry name" value="PRK13523.1"/>
    <property type="match status" value="1"/>
</dbReference>
<evidence type="ECO:0000313" key="7">
    <source>
        <dbReference type="EMBL" id="QNO15107.1"/>
    </source>
</evidence>
<keyword evidence="2" id="KW-0285">Flavoprotein</keyword>
<evidence type="ECO:0000259" key="6">
    <source>
        <dbReference type="Pfam" id="PF00724"/>
    </source>
</evidence>
<keyword evidence="8" id="KW-1185">Reference proteome</keyword>
<dbReference type="SUPFAM" id="SSF51395">
    <property type="entry name" value="FMN-linked oxidoreductases"/>
    <property type="match status" value="1"/>
</dbReference>
<accession>A0A7G9W8U5</accession>
<dbReference type="Proteomes" id="UP000516160">
    <property type="component" value="Chromosome"/>
</dbReference>
<dbReference type="PANTHER" id="PTHR43303">
    <property type="entry name" value="NADPH DEHYDROGENASE C23G7.10C-RELATED"/>
    <property type="match status" value="1"/>
</dbReference>
<name>A0A7G9W8U5_ALKCA</name>
<keyword evidence="3" id="KW-0288">FMN</keyword>
<proteinExistence type="predicted"/>
<dbReference type="InterPro" id="IPR013785">
    <property type="entry name" value="Aldolase_TIM"/>
</dbReference>
<dbReference type="PANTHER" id="PTHR43303:SF4">
    <property type="entry name" value="NADPH DEHYDROGENASE C23G7.10C-RELATED"/>
    <property type="match status" value="1"/>
</dbReference>
<dbReference type="Pfam" id="PF00724">
    <property type="entry name" value="Oxidored_FMN"/>
    <property type="match status" value="1"/>
</dbReference>
<reference evidence="7 8" key="1">
    <citation type="submission" date="2020-07" db="EMBL/GenBank/DDBJ databases">
        <title>Alkalicella. sp. LB2 genome.</title>
        <authorList>
            <person name="Postec A."/>
            <person name="Quemeneur M."/>
        </authorList>
    </citation>
    <scope>NUCLEOTIDE SEQUENCE [LARGE SCALE GENOMIC DNA]</scope>
    <source>
        <strain evidence="7 8">LB2</strain>
    </source>
</reference>
<keyword evidence="5 7" id="KW-0560">Oxidoreductase</keyword>